<dbReference type="CDD" id="cd00082">
    <property type="entry name" value="HisKA"/>
    <property type="match status" value="1"/>
</dbReference>
<evidence type="ECO:0000256" key="3">
    <source>
        <dbReference type="ARBA" id="ARBA00012438"/>
    </source>
</evidence>
<dbReference type="InterPro" id="IPR004358">
    <property type="entry name" value="Sig_transdc_His_kin-like_C"/>
</dbReference>
<dbReference type="SUPFAM" id="SSF55874">
    <property type="entry name" value="ATPase domain of HSP90 chaperone/DNA topoisomerase II/histidine kinase"/>
    <property type="match status" value="1"/>
</dbReference>
<evidence type="ECO:0000256" key="10">
    <source>
        <dbReference type="ARBA" id="ARBA00023136"/>
    </source>
</evidence>
<dbReference type="InterPro" id="IPR036097">
    <property type="entry name" value="HisK_dim/P_sf"/>
</dbReference>
<dbReference type="GO" id="GO:0000155">
    <property type="term" value="F:phosphorelay sensor kinase activity"/>
    <property type="evidence" value="ECO:0007669"/>
    <property type="project" value="InterPro"/>
</dbReference>
<dbReference type="EMBL" id="FUYE01000004">
    <property type="protein sequence ID" value="SKA89942.1"/>
    <property type="molecule type" value="Genomic_DNA"/>
</dbReference>
<evidence type="ECO:0000256" key="1">
    <source>
        <dbReference type="ARBA" id="ARBA00000085"/>
    </source>
</evidence>
<dbReference type="Pfam" id="PF00672">
    <property type="entry name" value="HAMP"/>
    <property type="match status" value="1"/>
</dbReference>
<evidence type="ECO:0000256" key="7">
    <source>
        <dbReference type="ARBA" id="ARBA00022777"/>
    </source>
</evidence>
<dbReference type="InterPro" id="IPR003661">
    <property type="entry name" value="HisK_dim/P_dom"/>
</dbReference>
<dbReference type="InterPro" id="IPR003594">
    <property type="entry name" value="HATPase_dom"/>
</dbReference>
<dbReference type="PANTHER" id="PTHR45436">
    <property type="entry name" value="SENSOR HISTIDINE KINASE YKOH"/>
    <property type="match status" value="1"/>
</dbReference>
<evidence type="ECO:0000256" key="11">
    <source>
        <dbReference type="SAM" id="MobiDB-lite"/>
    </source>
</evidence>
<proteinExistence type="predicted"/>
<evidence type="ECO:0000313" key="16">
    <source>
        <dbReference type="Proteomes" id="UP000190774"/>
    </source>
</evidence>
<dbReference type="SMART" id="SM00388">
    <property type="entry name" value="HisKA"/>
    <property type="match status" value="1"/>
</dbReference>
<evidence type="ECO:0000259" key="14">
    <source>
        <dbReference type="PROSITE" id="PS50885"/>
    </source>
</evidence>
<dbReference type="OrthoDB" id="9804645at2"/>
<evidence type="ECO:0000256" key="12">
    <source>
        <dbReference type="SAM" id="Phobius"/>
    </source>
</evidence>
<dbReference type="STRING" id="48467.SAMN02745166_01633"/>
<keyword evidence="10 12" id="KW-0472">Membrane</keyword>
<reference evidence="16" key="1">
    <citation type="submission" date="2017-02" db="EMBL/GenBank/DDBJ databases">
        <authorList>
            <person name="Varghese N."/>
            <person name="Submissions S."/>
        </authorList>
    </citation>
    <scope>NUCLEOTIDE SEQUENCE [LARGE SCALE GENOMIC DNA]</scope>
    <source>
        <strain evidence="16">ATCC 700200</strain>
    </source>
</reference>
<feature type="region of interest" description="Disordered" evidence="11">
    <location>
        <begin position="98"/>
        <end position="133"/>
    </location>
</feature>
<keyword evidence="7 15" id="KW-0418">Kinase</keyword>
<keyword evidence="4" id="KW-0597">Phosphoprotein</keyword>
<dbReference type="SUPFAM" id="SSF158472">
    <property type="entry name" value="HAMP domain-like"/>
    <property type="match status" value="1"/>
</dbReference>
<dbReference type="SMART" id="SM00387">
    <property type="entry name" value="HATPase_c"/>
    <property type="match status" value="1"/>
</dbReference>
<dbReference type="PANTHER" id="PTHR45436:SF5">
    <property type="entry name" value="SENSOR HISTIDINE KINASE TRCS"/>
    <property type="match status" value="1"/>
</dbReference>
<dbReference type="SUPFAM" id="SSF47384">
    <property type="entry name" value="Homodimeric domain of signal transducing histidine kinase"/>
    <property type="match status" value="1"/>
</dbReference>
<evidence type="ECO:0000256" key="4">
    <source>
        <dbReference type="ARBA" id="ARBA00022553"/>
    </source>
</evidence>
<feature type="transmembrane region" description="Helical" evidence="12">
    <location>
        <begin position="12"/>
        <end position="33"/>
    </location>
</feature>
<gene>
    <name evidence="15" type="ORF">SAMN02745166_01633</name>
</gene>
<dbReference type="Gene3D" id="6.10.340.10">
    <property type="match status" value="1"/>
</dbReference>
<dbReference type="Gene3D" id="1.10.287.130">
    <property type="match status" value="1"/>
</dbReference>
<keyword evidence="9" id="KW-0902">Two-component regulatory system</keyword>
<dbReference type="AlphaFoldDB" id="A0A1T4XK40"/>
<evidence type="ECO:0000256" key="8">
    <source>
        <dbReference type="ARBA" id="ARBA00022989"/>
    </source>
</evidence>
<comment type="subcellular location">
    <subcellularLocation>
        <location evidence="2">Membrane</location>
    </subcellularLocation>
</comment>
<dbReference type="PRINTS" id="PR00344">
    <property type="entry name" value="BCTRLSENSOR"/>
</dbReference>
<accession>A0A1T4XK40</accession>
<name>A0A1T4XK40_9BACT</name>
<feature type="compositionally biased region" description="Basic and acidic residues" evidence="11">
    <location>
        <begin position="106"/>
        <end position="121"/>
    </location>
</feature>
<evidence type="ECO:0000256" key="6">
    <source>
        <dbReference type="ARBA" id="ARBA00022692"/>
    </source>
</evidence>
<dbReference type="InterPro" id="IPR005467">
    <property type="entry name" value="His_kinase_dom"/>
</dbReference>
<keyword evidence="16" id="KW-1185">Reference proteome</keyword>
<dbReference type="PROSITE" id="PS50885">
    <property type="entry name" value="HAMP"/>
    <property type="match status" value="1"/>
</dbReference>
<feature type="domain" description="HAMP" evidence="14">
    <location>
        <begin position="205"/>
        <end position="259"/>
    </location>
</feature>
<evidence type="ECO:0000259" key="13">
    <source>
        <dbReference type="PROSITE" id="PS50109"/>
    </source>
</evidence>
<dbReference type="Gene3D" id="3.30.565.10">
    <property type="entry name" value="Histidine kinase-like ATPase, C-terminal domain"/>
    <property type="match status" value="1"/>
</dbReference>
<feature type="domain" description="Histidine kinase" evidence="13">
    <location>
        <begin position="267"/>
        <end position="474"/>
    </location>
</feature>
<protein>
    <recommendedName>
        <fullName evidence="3">histidine kinase</fullName>
        <ecNumber evidence="3">2.7.13.3</ecNumber>
    </recommendedName>
</protein>
<keyword evidence="8 12" id="KW-1133">Transmembrane helix</keyword>
<dbReference type="Pfam" id="PF00512">
    <property type="entry name" value="HisKA"/>
    <property type="match status" value="1"/>
</dbReference>
<evidence type="ECO:0000256" key="5">
    <source>
        <dbReference type="ARBA" id="ARBA00022679"/>
    </source>
</evidence>
<dbReference type="CDD" id="cd06225">
    <property type="entry name" value="HAMP"/>
    <property type="match status" value="1"/>
</dbReference>
<organism evidence="15 16">
    <name type="scientific">Prosthecobacter debontii</name>
    <dbReference type="NCBI Taxonomy" id="48467"/>
    <lineage>
        <taxon>Bacteria</taxon>
        <taxon>Pseudomonadati</taxon>
        <taxon>Verrucomicrobiota</taxon>
        <taxon>Verrucomicrobiia</taxon>
        <taxon>Verrucomicrobiales</taxon>
        <taxon>Verrucomicrobiaceae</taxon>
        <taxon>Prosthecobacter</taxon>
    </lineage>
</organism>
<dbReference type="RefSeq" id="WP_078812819.1">
    <property type="nucleotide sequence ID" value="NZ_FUYE01000004.1"/>
</dbReference>
<dbReference type="InterPro" id="IPR050428">
    <property type="entry name" value="TCS_sensor_his_kinase"/>
</dbReference>
<dbReference type="EC" id="2.7.13.3" evidence="3"/>
<keyword evidence="5" id="KW-0808">Transferase</keyword>
<comment type="catalytic activity">
    <reaction evidence="1">
        <text>ATP + protein L-histidine = ADP + protein N-phospho-L-histidine.</text>
        <dbReference type="EC" id="2.7.13.3"/>
    </reaction>
</comment>
<dbReference type="Proteomes" id="UP000190774">
    <property type="component" value="Unassembled WGS sequence"/>
</dbReference>
<evidence type="ECO:0000256" key="2">
    <source>
        <dbReference type="ARBA" id="ARBA00004370"/>
    </source>
</evidence>
<dbReference type="Pfam" id="PF02518">
    <property type="entry name" value="HATPase_c"/>
    <property type="match status" value="1"/>
</dbReference>
<evidence type="ECO:0000256" key="9">
    <source>
        <dbReference type="ARBA" id="ARBA00023012"/>
    </source>
</evidence>
<dbReference type="GO" id="GO:0016020">
    <property type="term" value="C:membrane"/>
    <property type="evidence" value="ECO:0007669"/>
    <property type="project" value="UniProtKB-SubCell"/>
</dbReference>
<dbReference type="SMART" id="SM00304">
    <property type="entry name" value="HAMP"/>
    <property type="match status" value="1"/>
</dbReference>
<keyword evidence="6 12" id="KW-0812">Transmembrane</keyword>
<dbReference type="InterPro" id="IPR036890">
    <property type="entry name" value="HATPase_C_sf"/>
</dbReference>
<sequence length="474" mass="52301">MKRIRRPLYSQILVWLLVNLLILGLLGFAFLSAQFRLGMDWMLSGEPGERLSALGDKVSYELSRLPEPEWDAWLNELAQAHGVTLALFSGEAQQLHGPNVPVPEAVKPKLVDRRPPQERPPRPMQRRPADAPAKPRFILRAGDPAYYWAGVQLDLISAQTKRSQTLVIRSSGLAAGGLLLDPWPWVWMLAAAVVVSVVIWLPFVHRLTRFIQRLNGVAGRIAEGRFHERLEPGSTRPDELGELSVSIHAMADQLGDYVSQQKRITADVAHELCSPIARMQMAIGVLGQRSTSDQAPYLEKLDRELQHMARLVEEVLVFSKAETLPEREKPESFELGDLLKQVIAREAAEATVNLSVPLIQLHTLRQALDRALGNILRNAVRYAPGSAIDITAEQDATYLTLTLAIEDRGPGVPEVALTRLFEPFYRPESARNRNTGGSGLGLAIAKRCIVACGGGIDASLRAGGGLRIRINLPS</sequence>
<evidence type="ECO:0000313" key="15">
    <source>
        <dbReference type="EMBL" id="SKA89942.1"/>
    </source>
</evidence>
<feature type="transmembrane region" description="Helical" evidence="12">
    <location>
        <begin position="185"/>
        <end position="204"/>
    </location>
</feature>
<dbReference type="InterPro" id="IPR003660">
    <property type="entry name" value="HAMP_dom"/>
</dbReference>
<dbReference type="PROSITE" id="PS50109">
    <property type="entry name" value="HIS_KIN"/>
    <property type="match status" value="1"/>
</dbReference>